<dbReference type="PANTHER" id="PTHR21569:SF1">
    <property type="entry name" value="SMALL RIBOSOMAL SUBUNIT PROTEIN US9M"/>
    <property type="match status" value="1"/>
</dbReference>
<accession>A0A2Z3LIK1</accession>
<evidence type="ECO:0000256" key="2">
    <source>
        <dbReference type="ARBA" id="ARBA00022980"/>
    </source>
</evidence>
<dbReference type="HAMAP" id="MF_00532_B">
    <property type="entry name" value="Ribosomal_uS9_B"/>
    <property type="match status" value="1"/>
</dbReference>
<organism evidence="6 7">
    <name type="scientific">Candidatus Cardinium hertigii</name>
    <dbReference type="NCBI Taxonomy" id="247481"/>
    <lineage>
        <taxon>Bacteria</taxon>
        <taxon>Pseudomonadati</taxon>
        <taxon>Bacteroidota</taxon>
        <taxon>Cytophagia</taxon>
        <taxon>Cytophagales</taxon>
        <taxon>Amoebophilaceae</taxon>
        <taxon>Candidatus Cardinium</taxon>
    </lineage>
</organism>
<keyword evidence="7" id="KW-1185">Reference proteome</keyword>
<dbReference type="AlphaFoldDB" id="A0A2Z3LIK1"/>
<dbReference type="GO" id="GO:0003735">
    <property type="term" value="F:structural constituent of ribosome"/>
    <property type="evidence" value="ECO:0007669"/>
    <property type="project" value="InterPro"/>
</dbReference>
<dbReference type="NCBIfam" id="NF001099">
    <property type="entry name" value="PRK00132.1"/>
    <property type="match status" value="1"/>
</dbReference>
<evidence type="ECO:0000256" key="3">
    <source>
        <dbReference type="ARBA" id="ARBA00023274"/>
    </source>
</evidence>
<dbReference type="PANTHER" id="PTHR21569">
    <property type="entry name" value="RIBOSOMAL PROTEIN S9"/>
    <property type="match status" value="1"/>
</dbReference>
<dbReference type="GO" id="GO:0006412">
    <property type="term" value="P:translation"/>
    <property type="evidence" value="ECO:0007669"/>
    <property type="project" value="UniProtKB-UniRule"/>
</dbReference>
<evidence type="ECO:0000256" key="1">
    <source>
        <dbReference type="ARBA" id="ARBA00005251"/>
    </source>
</evidence>
<dbReference type="InterPro" id="IPR023035">
    <property type="entry name" value="Ribosomal_uS9_bac/plastid"/>
</dbReference>
<dbReference type="SUPFAM" id="SSF54211">
    <property type="entry name" value="Ribosomal protein S5 domain 2-like"/>
    <property type="match status" value="1"/>
</dbReference>
<comment type="similarity">
    <text evidence="1 5">Belongs to the universal ribosomal protein uS9 family.</text>
</comment>
<reference evidence="6 7" key="1">
    <citation type="submission" date="2018-05" db="EMBL/GenBank/DDBJ databases">
        <title>Candidatus Cardinium hertigii Genome Assembly.</title>
        <authorList>
            <person name="Showmaker K.C."/>
            <person name="Walden K.O."/>
            <person name="Fields C.J."/>
            <person name="Lambert K.N."/>
            <person name="Hudson M.E."/>
        </authorList>
    </citation>
    <scope>NUCLEOTIDE SEQUENCE [LARGE SCALE GENOMIC DNA]</scope>
    <source>
        <strain evidence="7">cHgTN10</strain>
    </source>
</reference>
<dbReference type="KEGG" id="cher:DK880_00977"/>
<dbReference type="Pfam" id="PF00380">
    <property type="entry name" value="Ribosomal_S9"/>
    <property type="match status" value="1"/>
</dbReference>
<keyword evidence="2 5" id="KW-0689">Ribosomal protein</keyword>
<dbReference type="InterPro" id="IPR000754">
    <property type="entry name" value="Ribosomal_uS9"/>
</dbReference>
<evidence type="ECO:0000313" key="6">
    <source>
        <dbReference type="EMBL" id="AWN82274.1"/>
    </source>
</evidence>
<evidence type="ECO:0000256" key="4">
    <source>
        <dbReference type="ARBA" id="ARBA00035259"/>
    </source>
</evidence>
<name>A0A2Z3LIK1_9BACT</name>
<dbReference type="EMBL" id="CP029619">
    <property type="protein sequence ID" value="AWN82274.1"/>
    <property type="molecule type" value="Genomic_DNA"/>
</dbReference>
<dbReference type="Proteomes" id="UP000245872">
    <property type="component" value="Chromosome"/>
</dbReference>
<sequence length="132" mass="15285">MKGMESVHAVGRRKTAIARVYFMKGNGVIKVNQREFMNYFPLEAMRLIVKQPIEKLKLENHYDVTINVSGGGLRGQAEAVRLGIARACCKLDMENNKPLLKKEGFLTRDARIVERKKYGRKKARKRFQFTKR</sequence>
<dbReference type="InterPro" id="IPR014721">
    <property type="entry name" value="Ribsml_uS5_D2-typ_fold_subgr"/>
</dbReference>
<dbReference type="Gene3D" id="3.30.230.10">
    <property type="match status" value="1"/>
</dbReference>
<dbReference type="GO" id="GO:0003723">
    <property type="term" value="F:RNA binding"/>
    <property type="evidence" value="ECO:0007669"/>
    <property type="project" value="TreeGrafter"/>
</dbReference>
<keyword evidence="3 5" id="KW-0687">Ribonucleoprotein</keyword>
<gene>
    <name evidence="5 6" type="primary">rpsI</name>
    <name evidence="6" type="ORF">DK880_00977</name>
</gene>
<dbReference type="InterPro" id="IPR020568">
    <property type="entry name" value="Ribosomal_Su5_D2-typ_SF"/>
</dbReference>
<dbReference type="FunFam" id="3.30.230.10:FF:000001">
    <property type="entry name" value="30S ribosomal protein S9"/>
    <property type="match status" value="1"/>
</dbReference>
<evidence type="ECO:0000313" key="7">
    <source>
        <dbReference type="Proteomes" id="UP000245872"/>
    </source>
</evidence>
<evidence type="ECO:0000256" key="5">
    <source>
        <dbReference type="HAMAP-Rule" id="MF_00532"/>
    </source>
</evidence>
<proteinExistence type="inferred from homology"/>
<protein>
    <recommendedName>
        <fullName evidence="4 5">Small ribosomal subunit protein uS9</fullName>
    </recommendedName>
</protein>
<dbReference type="GO" id="GO:0022627">
    <property type="term" value="C:cytosolic small ribosomal subunit"/>
    <property type="evidence" value="ECO:0007669"/>
    <property type="project" value="TreeGrafter"/>
</dbReference>